<feature type="coiled-coil region" evidence="1">
    <location>
        <begin position="106"/>
        <end position="133"/>
    </location>
</feature>
<proteinExistence type="predicted"/>
<evidence type="ECO:0000256" key="1">
    <source>
        <dbReference type="SAM" id="Coils"/>
    </source>
</evidence>
<dbReference type="AlphaFoldDB" id="A0A150XI53"/>
<organism evidence="2 3">
    <name type="scientific">Roseivirga spongicola</name>
    <dbReference type="NCBI Taxonomy" id="333140"/>
    <lineage>
        <taxon>Bacteria</taxon>
        <taxon>Pseudomonadati</taxon>
        <taxon>Bacteroidota</taxon>
        <taxon>Cytophagia</taxon>
        <taxon>Cytophagales</taxon>
        <taxon>Roseivirgaceae</taxon>
        <taxon>Roseivirga</taxon>
    </lineage>
</organism>
<keyword evidence="1" id="KW-0175">Coiled coil</keyword>
<evidence type="ECO:0008006" key="4">
    <source>
        <dbReference type="Google" id="ProtNLM"/>
    </source>
</evidence>
<dbReference type="STRING" id="333140.AWW68_06235"/>
<sequence>MSIIVRRLNDFIKFKNLSIRKFEMEVGMSNGSLSKAIKNDTDIQTKFLENIFEKYPEINPSWLLTGSGHMTVTLDTLNEPEEVYFKPDKNERLSEILSLPSKTEEEHILKTEVLKLRENLERARNANDEKLLKALKKLLAKQNLQ</sequence>
<evidence type="ECO:0000313" key="3">
    <source>
        <dbReference type="Proteomes" id="UP000075606"/>
    </source>
</evidence>
<dbReference type="Proteomes" id="UP000075606">
    <property type="component" value="Unassembled WGS sequence"/>
</dbReference>
<keyword evidence="3" id="KW-1185">Reference proteome</keyword>
<accession>A0A150XI53</accession>
<comment type="caution">
    <text evidence="2">The sequence shown here is derived from an EMBL/GenBank/DDBJ whole genome shotgun (WGS) entry which is preliminary data.</text>
</comment>
<name>A0A150XI53_9BACT</name>
<dbReference type="EMBL" id="LRPC01000001">
    <property type="protein sequence ID" value="KYG78362.1"/>
    <property type="molecule type" value="Genomic_DNA"/>
</dbReference>
<evidence type="ECO:0000313" key="2">
    <source>
        <dbReference type="EMBL" id="KYG78362.1"/>
    </source>
</evidence>
<dbReference type="RefSeq" id="WP_068217976.1">
    <property type="nucleotide sequence ID" value="NZ_CP139724.1"/>
</dbReference>
<protein>
    <recommendedName>
        <fullName evidence="4">HTH cro/C1-type domain-containing protein</fullName>
    </recommendedName>
</protein>
<reference evidence="2 3" key="1">
    <citation type="submission" date="2016-01" db="EMBL/GenBank/DDBJ databases">
        <title>Genome sequencing of Roseivirga spongicola UST030701-084.</title>
        <authorList>
            <person name="Selvaratnam C."/>
            <person name="Thevarajoo S."/>
            <person name="Goh K.M."/>
            <person name="Ee R."/>
            <person name="Chan K.-G."/>
            <person name="Chong C.S."/>
        </authorList>
    </citation>
    <scope>NUCLEOTIDE SEQUENCE [LARGE SCALE GENOMIC DNA]</scope>
    <source>
        <strain evidence="2 3">UST030701-084</strain>
    </source>
</reference>
<dbReference type="OrthoDB" id="839492at2"/>
<gene>
    <name evidence="2" type="ORF">AWW68_06235</name>
</gene>